<organism evidence="2">
    <name type="scientific">Tanacetum cinerariifolium</name>
    <name type="common">Dalmatian daisy</name>
    <name type="synonym">Chrysanthemum cinerariifolium</name>
    <dbReference type="NCBI Taxonomy" id="118510"/>
    <lineage>
        <taxon>Eukaryota</taxon>
        <taxon>Viridiplantae</taxon>
        <taxon>Streptophyta</taxon>
        <taxon>Embryophyta</taxon>
        <taxon>Tracheophyta</taxon>
        <taxon>Spermatophyta</taxon>
        <taxon>Magnoliopsida</taxon>
        <taxon>eudicotyledons</taxon>
        <taxon>Gunneridae</taxon>
        <taxon>Pentapetalae</taxon>
        <taxon>asterids</taxon>
        <taxon>campanulids</taxon>
        <taxon>Asterales</taxon>
        <taxon>Asteraceae</taxon>
        <taxon>Asteroideae</taxon>
        <taxon>Anthemideae</taxon>
        <taxon>Anthemidinae</taxon>
        <taxon>Tanacetum</taxon>
    </lineage>
</organism>
<evidence type="ECO:0000313" key="2">
    <source>
        <dbReference type="EMBL" id="GFD20678.1"/>
    </source>
</evidence>
<feature type="region of interest" description="Disordered" evidence="1">
    <location>
        <begin position="1"/>
        <end position="55"/>
    </location>
</feature>
<name>A0A699UHF0_TANCI</name>
<gene>
    <name evidence="2" type="ORF">Tci_892647</name>
</gene>
<sequence>MEHGFLSQKGNGSGRGVKEKSGVEPSANKDGVAPSITVASGDSSSTQEKNSVKAG</sequence>
<accession>A0A699UHF0</accession>
<protein>
    <submittedName>
        <fullName evidence="2">Uncharacterized protein</fullName>
    </submittedName>
</protein>
<evidence type="ECO:0000256" key="1">
    <source>
        <dbReference type="SAM" id="MobiDB-lite"/>
    </source>
</evidence>
<dbReference type="EMBL" id="BKCJ011324026">
    <property type="protein sequence ID" value="GFD20678.1"/>
    <property type="molecule type" value="Genomic_DNA"/>
</dbReference>
<reference evidence="2" key="1">
    <citation type="journal article" date="2019" name="Sci. Rep.">
        <title>Draft genome of Tanacetum cinerariifolium, the natural source of mosquito coil.</title>
        <authorList>
            <person name="Yamashiro T."/>
            <person name="Shiraishi A."/>
            <person name="Satake H."/>
            <person name="Nakayama K."/>
        </authorList>
    </citation>
    <scope>NUCLEOTIDE SEQUENCE</scope>
</reference>
<comment type="caution">
    <text evidence="2">The sequence shown here is derived from an EMBL/GenBank/DDBJ whole genome shotgun (WGS) entry which is preliminary data.</text>
</comment>
<proteinExistence type="predicted"/>
<dbReference type="AlphaFoldDB" id="A0A699UHF0"/>
<feature type="compositionally biased region" description="Polar residues" evidence="1">
    <location>
        <begin position="37"/>
        <end position="49"/>
    </location>
</feature>
<feature type="non-terminal residue" evidence="2">
    <location>
        <position position="55"/>
    </location>
</feature>